<comment type="subcellular location">
    <subcellularLocation>
        <location evidence="1">Nucleus</location>
    </subcellularLocation>
</comment>
<dbReference type="STRING" id="155417.A0A4Q4T8I6"/>
<keyword evidence="2" id="KW-0805">Transcription regulation</keyword>
<organism evidence="7 8">
    <name type="scientific">Monosporascus ibericus</name>
    <dbReference type="NCBI Taxonomy" id="155417"/>
    <lineage>
        <taxon>Eukaryota</taxon>
        <taxon>Fungi</taxon>
        <taxon>Dikarya</taxon>
        <taxon>Ascomycota</taxon>
        <taxon>Pezizomycotina</taxon>
        <taxon>Sordariomycetes</taxon>
        <taxon>Xylariomycetidae</taxon>
        <taxon>Xylariales</taxon>
        <taxon>Xylariales incertae sedis</taxon>
        <taxon>Monosporascus</taxon>
    </lineage>
</organism>
<evidence type="ECO:0000256" key="2">
    <source>
        <dbReference type="ARBA" id="ARBA00023015"/>
    </source>
</evidence>
<keyword evidence="5" id="KW-0539">Nucleus</keyword>
<sequence length="728" mass="80814">MAKVRPTRRIRLVSILRESPPGSNASAWKRIVLAKKTAQLEERLNSLVDLLKATNSGDVPASVRTSPDIRTDALSFPTDTDSAASTRHKRPSVCSLGVNASSDAPSEALRVIPRTYNEYAPPSCICRAQVGELPIPLESDEVLLSTFVNKLMPEYPFVTLRPGITIAELASTKPFLFSTIKMVASYRNLRSMRAQNYLITRHISEQMMLRSERSLEMLQAVLLVLGYYHYHCMMHAQMGNLTALANSLAADLGINRAPELQERTRLLLPNPEAPKARTNDERRALCGPRSSRSIPDLPGHSVSLAFQRLDPVRYPPYLSQCLRELEVNQEYESDLFLVNLVRIQHLTERISRLHAKDHVEDVLPGVARAPMNVYLNAFQGELDRYKNALPRHLRTNKLIICHVNSATLRLWEPPIIDASLLEKISNSFQTMTLGPNYAPQLDIFYRSNTALKTWFQFWLSIDAADYFVMPMSACAQLINAVTMLSRWAKLSSPDIGYGQAPGMTTSTLAVQSAIDPSSAVTSTVPSTAPSPTESPMYQHPDPTIPAAVSAIKAHFLAQPELQIDILGILQAMVTRFEGARREVGQRQGGAWENNMWELAAKKISLTRLKLERWADIVASMGGEALLNRSRYDHHHYSDDASTAEEESDVSEPSVEKSYPIEGLEAICHTNAPQAHGLPAMPPHQGGWQPSQSWANDLFDGLGLDQNFFFDGPGDYGTVVLNSLGPGNM</sequence>
<protein>
    <recommendedName>
        <fullName evidence="9">Transcription factor domain-containing protein</fullName>
    </recommendedName>
</protein>
<keyword evidence="8" id="KW-1185">Reference proteome</keyword>
<feature type="region of interest" description="Disordered" evidence="6">
    <location>
        <begin position="271"/>
        <end position="290"/>
    </location>
</feature>
<evidence type="ECO:0008006" key="9">
    <source>
        <dbReference type="Google" id="ProtNLM"/>
    </source>
</evidence>
<proteinExistence type="predicted"/>
<dbReference type="Proteomes" id="UP000293360">
    <property type="component" value="Unassembled WGS sequence"/>
</dbReference>
<accession>A0A4Q4T8I6</accession>
<dbReference type="InterPro" id="IPR051089">
    <property type="entry name" value="prtT"/>
</dbReference>
<evidence type="ECO:0000256" key="3">
    <source>
        <dbReference type="ARBA" id="ARBA00023125"/>
    </source>
</evidence>
<comment type="caution">
    <text evidence="7">The sequence shown here is derived from an EMBL/GenBank/DDBJ whole genome shotgun (WGS) entry which is preliminary data.</text>
</comment>
<evidence type="ECO:0000256" key="1">
    <source>
        <dbReference type="ARBA" id="ARBA00004123"/>
    </source>
</evidence>
<dbReference type="GO" id="GO:0005634">
    <property type="term" value="C:nucleus"/>
    <property type="evidence" value="ECO:0007669"/>
    <property type="project" value="UniProtKB-SubCell"/>
</dbReference>
<keyword evidence="4" id="KW-0804">Transcription</keyword>
<keyword evidence="3" id="KW-0238">DNA-binding</keyword>
<feature type="compositionally biased region" description="Basic and acidic residues" evidence="6">
    <location>
        <begin position="274"/>
        <end position="284"/>
    </location>
</feature>
<gene>
    <name evidence="7" type="ORF">DL764_005648</name>
</gene>
<dbReference type="GO" id="GO:0000981">
    <property type="term" value="F:DNA-binding transcription factor activity, RNA polymerase II-specific"/>
    <property type="evidence" value="ECO:0007669"/>
    <property type="project" value="TreeGrafter"/>
</dbReference>
<evidence type="ECO:0000256" key="5">
    <source>
        <dbReference type="ARBA" id="ARBA00023242"/>
    </source>
</evidence>
<evidence type="ECO:0000256" key="6">
    <source>
        <dbReference type="SAM" id="MobiDB-lite"/>
    </source>
</evidence>
<evidence type="ECO:0000313" key="8">
    <source>
        <dbReference type="Proteomes" id="UP000293360"/>
    </source>
</evidence>
<dbReference type="PANTHER" id="PTHR31845">
    <property type="entry name" value="FINGER DOMAIN PROTEIN, PUTATIVE-RELATED"/>
    <property type="match status" value="1"/>
</dbReference>
<dbReference type="EMBL" id="QJNU01000303">
    <property type="protein sequence ID" value="RYP02718.1"/>
    <property type="molecule type" value="Genomic_DNA"/>
</dbReference>
<evidence type="ECO:0000313" key="7">
    <source>
        <dbReference type="EMBL" id="RYP02718.1"/>
    </source>
</evidence>
<evidence type="ECO:0000256" key="4">
    <source>
        <dbReference type="ARBA" id="ARBA00023163"/>
    </source>
</evidence>
<dbReference type="OrthoDB" id="5226580at2759"/>
<reference evidence="7 8" key="1">
    <citation type="submission" date="2018-06" db="EMBL/GenBank/DDBJ databases">
        <title>Complete Genomes of Monosporascus.</title>
        <authorList>
            <person name="Robinson A.J."/>
            <person name="Natvig D.O."/>
        </authorList>
    </citation>
    <scope>NUCLEOTIDE SEQUENCE [LARGE SCALE GENOMIC DNA]</scope>
    <source>
        <strain evidence="7 8">CBS 110550</strain>
    </source>
</reference>
<feature type="region of interest" description="Disordered" evidence="6">
    <location>
        <begin position="59"/>
        <end position="88"/>
    </location>
</feature>
<dbReference type="PANTHER" id="PTHR31845:SF10">
    <property type="entry name" value="ZN(II)2CYS6 TRANSCRIPTION FACTOR (EUROFUNG)"/>
    <property type="match status" value="1"/>
</dbReference>
<name>A0A4Q4T8I6_9PEZI</name>
<dbReference type="AlphaFoldDB" id="A0A4Q4T8I6"/>
<dbReference type="GO" id="GO:0000976">
    <property type="term" value="F:transcription cis-regulatory region binding"/>
    <property type="evidence" value="ECO:0007669"/>
    <property type="project" value="TreeGrafter"/>
</dbReference>